<comment type="caution">
    <text evidence="6">The sequence shown here is derived from an EMBL/GenBank/DDBJ whole genome shotgun (WGS) entry which is preliminary data.</text>
</comment>
<evidence type="ECO:0000256" key="1">
    <source>
        <dbReference type="ARBA" id="ARBA00022475"/>
    </source>
</evidence>
<evidence type="ECO:0000256" key="2">
    <source>
        <dbReference type="ARBA" id="ARBA00022729"/>
    </source>
</evidence>
<keyword evidence="2" id="KW-0732">Signal</keyword>
<evidence type="ECO:0000256" key="5">
    <source>
        <dbReference type="ARBA" id="ARBA00023288"/>
    </source>
</evidence>
<dbReference type="AlphaFoldDB" id="A0A4U1C5S2"/>
<evidence type="ECO:0000256" key="3">
    <source>
        <dbReference type="ARBA" id="ARBA00023136"/>
    </source>
</evidence>
<keyword evidence="3" id="KW-0472">Membrane</keyword>
<dbReference type="PANTHER" id="PTHR41164">
    <property type="entry name" value="CURLI PRODUCTION ASSEMBLY/TRANSPORT COMPONENT CSGG"/>
    <property type="match status" value="1"/>
</dbReference>
<dbReference type="RefSeq" id="WP_136877296.1">
    <property type="nucleotide sequence ID" value="NZ_SWBO01000006.1"/>
</dbReference>
<accession>A0A4U1C5S2</accession>
<evidence type="ECO:0008006" key="8">
    <source>
        <dbReference type="Google" id="ProtNLM"/>
    </source>
</evidence>
<dbReference type="Gene3D" id="3.40.50.10610">
    <property type="entry name" value="ABC-type transport auxiliary lipoprotein component"/>
    <property type="match status" value="1"/>
</dbReference>
<gene>
    <name evidence="6" type="ORF">FA045_11870</name>
</gene>
<evidence type="ECO:0000256" key="4">
    <source>
        <dbReference type="ARBA" id="ARBA00023139"/>
    </source>
</evidence>
<protein>
    <recommendedName>
        <fullName evidence="8">Penicillin-binding protein activator LpoB</fullName>
    </recommendedName>
</protein>
<keyword evidence="5" id="KW-0449">Lipoprotein</keyword>
<evidence type="ECO:0000313" key="6">
    <source>
        <dbReference type="EMBL" id="TKB99603.1"/>
    </source>
</evidence>
<name>A0A4U1C5S2_9SPHI</name>
<dbReference type="GO" id="GO:0030288">
    <property type="term" value="C:outer membrane-bounded periplasmic space"/>
    <property type="evidence" value="ECO:0007669"/>
    <property type="project" value="InterPro"/>
</dbReference>
<sequence length="285" mass="31471">MRNFYLTTILTLLTISLLAQTKIIVGIMPFNSSSEENNYFNRNNNKNDVAIQDAVSDAFLSTKRFTLVEREKMVLIKGERKTQQSDDFIDGQTVEQSKSMGASYIVTGNVIESSFEEQNNALGYGGLSITSRKAKISFNIKVIDVSTGEIMASEKFSSEAKGKNGFDDALNIIKPNIEKFIKDNFKIAISIANIEEKNASNEATKVLISGGTNIGLKLQTTLKVFELTYLLVDGKKIPRKKEIGQITVEKIEDENFSICKVINGGATIAAKLDARANLKCEIISE</sequence>
<proteinExistence type="predicted"/>
<dbReference type="Pfam" id="PF03783">
    <property type="entry name" value="CsgG"/>
    <property type="match status" value="1"/>
</dbReference>
<evidence type="ECO:0000313" key="7">
    <source>
        <dbReference type="Proteomes" id="UP000310477"/>
    </source>
</evidence>
<organism evidence="6 7">
    <name type="scientific">Pedobacter cryotolerans</name>
    <dbReference type="NCBI Taxonomy" id="2571270"/>
    <lineage>
        <taxon>Bacteria</taxon>
        <taxon>Pseudomonadati</taxon>
        <taxon>Bacteroidota</taxon>
        <taxon>Sphingobacteriia</taxon>
        <taxon>Sphingobacteriales</taxon>
        <taxon>Sphingobacteriaceae</taxon>
        <taxon>Pedobacter</taxon>
    </lineage>
</organism>
<keyword evidence="4" id="KW-0564">Palmitate</keyword>
<dbReference type="EMBL" id="SWBO01000006">
    <property type="protein sequence ID" value="TKB99603.1"/>
    <property type="molecule type" value="Genomic_DNA"/>
</dbReference>
<keyword evidence="1" id="KW-1003">Cell membrane</keyword>
<reference evidence="6 7" key="1">
    <citation type="submission" date="2019-04" db="EMBL/GenBank/DDBJ databases">
        <title>Pedobacter sp. AR-2-6 sp. nov., isolated from Arctic soil.</title>
        <authorList>
            <person name="Dahal R.H."/>
            <person name="Kim D.-U."/>
        </authorList>
    </citation>
    <scope>NUCLEOTIDE SEQUENCE [LARGE SCALE GENOMIC DNA]</scope>
    <source>
        <strain evidence="6 7">AR-2-6</strain>
    </source>
</reference>
<dbReference type="PANTHER" id="PTHR41164:SF1">
    <property type="entry name" value="CURLI PRODUCTION ASSEMBLY_TRANSPORT COMPONENT CSGG"/>
    <property type="match status" value="1"/>
</dbReference>
<dbReference type="OrthoDB" id="1421388at2"/>
<keyword evidence="7" id="KW-1185">Reference proteome</keyword>
<dbReference type="InterPro" id="IPR005534">
    <property type="entry name" value="Curli_assmbl/transp-comp_CsgG"/>
</dbReference>
<dbReference type="Proteomes" id="UP000310477">
    <property type="component" value="Unassembled WGS sequence"/>
</dbReference>